<evidence type="ECO:0000313" key="2">
    <source>
        <dbReference type="EMBL" id="KAG1774728.1"/>
    </source>
</evidence>
<dbReference type="OrthoDB" id="2793879at2759"/>
<reference evidence="2" key="1">
    <citation type="journal article" date="2020" name="New Phytol.">
        <title>Comparative genomics reveals dynamic genome evolution in host specialist ectomycorrhizal fungi.</title>
        <authorList>
            <person name="Lofgren L.A."/>
            <person name="Nguyen N.H."/>
            <person name="Vilgalys R."/>
            <person name="Ruytinx J."/>
            <person name="Liao H.L."/>
            <person name="Branco S."/>
            <person name="Kuo A."/>
            <person name="LaButti K."/>
            <person name="Lipzen A."/>
            <person name="Andreopoulos W."/>
            <person name="Pangilinan J."/>
            <person name="Riley R."/>
            <person name="Hundley H."/>
            <person name="Na H."/>
            <person name="Barry K."/>
            <person name="Grigoriev I.V."/>
            <person name="Stajich J.E."/>
            <person name="Kennedy P.G."/>
        </authorList>
    </citation>
    <scope>NUCLEOTIDE SEQUENCE</scope>
    <source>
        <strain evidence="2">DOB743</strain>
    </source>
</reference>
<dbReference type="InterPro" id="IPR001810">
    <property type="entry name" value="F-box_dom"/>
</dbReference>
<keyword evidence="3" id="KW-1185">Reference proteome</keyword>
<protein>
    <recommendedName>
        <fullName evidence="1">F-box domain-containing protein</fullName>
    </recommendedName>
</protein>
<dbReference type="EMBL" id="JABBWD010000039">
    <property type="protein sequence ID" value="KAG1774728.1"/>
    <property type="molecule type" value="Genomic_DNA"/>
</dbReference>
<dbReference type="AlphaFoldDB" id="A0A9P6ZQ88"/>
<sequence length="498" mass="55143">MSCISHFLHIPDDVLAYLLDLTPMSDLESVSKTCKQLRAICGLVRAPYLHELKQEGLEYNATSASPTISFPQALASLRCRETRWRTMRPIISSCRSTLNNNNFTSYYQKVALYVSRQVASTVVHGDTLERAAYHGQADEVTRLHAADVPQDLLVLLRMHIGTNISYLTFLSLKEMSPHSAAASPTRVLVTSISPMGYFATPLNACGLRILGPWCAILTTDPSSSKAELHSNVLLLYNWKTGAFSKLAGIDSGKVDDFNFMNERTLAVIHRASNPSCLILRLYDVILPSQVCSSGRVTLQLSLQLPRIEAQVSISPSRVLFPRALLEQILQPSQRLQEVLSPNSGIMALSIPLATGVEKARLDIAIDVAMLLSIAHGEHAADCVLPWNEWGSKMSRVFLINDALRASGDVEPLQDVEGYRVAYTANVDFQAICVGISEEHSQPAAFILDFNPASVRWAREEARACRRMHGALVTEASVLRPGRFRNTKFGFRQMKSYIL</sequence>
<evidence type="ECO:0000313" key="3">
    <source>
        <dbReference type="Proteomes" id="UP000714275"/>
    </source>
</evidence>
<comment type="caution">
    <text evidence="2">The sequence shown here is derived from an EMBL/GenBank/DDBJ whole genome shotgun (WGS) entry which is preliminary data.</text>
</comment>
<name>A0A9P6ZQ88_9AGAM</name>
<gene>
    <name evidence="2" type="ORF">EV702DRAFT_1122328</name>
</gene>
<dbReference type="Pfam" id="PF00646">
    <property type="entry name" value="F-box"/>
    <property type="match status" value="1"/>
</dbReference>
<accession>A0A9P6ZQ88</accession>
<evidence type="ECO:0000259" key="1">
    <source>
        <dbReference type="Pfam" id="PF00646"/>
    </source>
</evidence>
<dbReference type="SUPFAM" id="SSF81383">
    <property type="entry name" value="F-box domain"/>
    <property type="match status" value="1"/>
</dbReference>
<proteinExistence type="predicted"/>
<feature type="domain" description="F-box" evidence="1">
    <location>
        <begin position="7"/>
        <end position="41"/>
    </location>
</feature>
<dbReference type="InterPro" id="IPR036047">
    <property type="entry name" value="F-box-like_dom_sf"/>
</dbReference>
<organism evidence="2 3">
    <name type="scientific">Suillus placidus</name>
    <dbReference type="NCBI Taxonomy" id="48579"/>
    <lineage>
        <taxon>Eukaryota</taxon>
        <taxon>Fungi</taxon>
        <taxon>Dikarya</taxon>
        <taxon>Basidiomycota</taxon>
        <taxon>Agaricomycotina</taxon>
        <taxon>Agaricomycetes</taxon>
        <taxon>Agaricomycetidae</taxon>
        <taxon>Boletales</taxon>
        <taxon>Suillineae</taxon>
        <taxon>Suillaceae</taxon>
        <taxon>Suillus</taxon>
    </lineage>
</organism>
<dbReference type="Proteomes" id="UP000714275">
    <property type="component" value="Unassembled WGS sequence"/>
</dbReference>